<feature type="transmembrane region" description="Helical" evidence="1">
    <location>
        <begin position="183"/>
        <end position="202"/>
    </location>
</feature>
<keyword evidence="1" id="KW-0406">Ion transport</keyword>
<evidence type="ECO:0000256" key="2">
    <source>
        <dbReference type="SAM" id="MobiDB-lite"/>
    </source>
</evidence>
<evidence type="ECO:0000256" key="1">
    <source>
        <dbReference type="RuleBase" id="RU369025"/>
    </source>
</evidence>
<feature type="transmembrane region" description="Helical" evidence="1">
    <location>
        <begin position="344"/>
        <end position="365"/>
    </location>
</feature>
<dbReference type="GO" id="GO:0008381">
    <property type="term" value="F:mechanosensitive monoatomic ion channel activity"/>
    <property type="evidence" value="ECO:0007669"/>
    <property type="project" value="InterPro"/>
</dbReference>
<dbReference type="PANTHER" id="PTHR30221:SF1">
    <property type="entry name" value="SMALL-CONDUCTANCE MECHANOSENSITIVE CHANNEL"/>
    <property type="match status" value="1"/>
</dbReference>
<evidence type="ECO:0000313" key="3">
    <source>
        <dbReference type="EMBL" id="SMF69844.1"/>
    </source>
</evidence>
<feature type="transmembrane region" description="Helical" evidence="1">
    <location>
        <begin position="19"/>
        <end position="37"/>
    </location>
</feature>
<keyword evidence="1" id="KW-0472">Membrane</keyword>
<sequence length="432" mass="45639">MYETQNPNEVYWRMELMEWLPRVLSAVVILLVAWLLARAAKWAIARLVDKVPALKRHNDAEPGQTVGSLIGDIAFWLILLVGILLALQPLGLSQVLEPVRELTIITFAAIPNVIKAGLIFFLGLVAAKIVRRIVEGALLAANADGWLRKSGLVEPSASPAAAPQPADVPVAPTVRQVSISRSLGTVSFFLIMIPVTIAALEALSIQSISGPATEMLRTILDAIPNVLGAAALIAIGYFVGRLAKGFVEQVLPSMGFDRAVSALGFSPTSTTPSRTVGTVVMVAILLFCAIKAAELLNSPIIAVMLAQVLELGSRILFGTGIILGGVVIARIVSSLVSGADTEGWLPAILKWSIIALAVAMGLRFMGLANEIVIIAFAAIIGSAAVACALAFGLGGRPTAHKLLERWAEGNRPPSAPRRPRNPTPDDSQPPLV</sequence>
<feature type="transmembrane region" description="Helical" evidence="1">
    <location>
        <begin position="371"/>
        <end position="393"/>
    </location>
</feature>
<feature type="transmembrane region" description="Helical" evidence="1">
    <location>
        <begin position="73"/>
        <end position="92"/>
    </location>
</feature>
<feature type="transmembrane region" description="Helical" evidence="1">
    <location>
        <begin position="222"/>
        <end position="240"/>
    </location>
</feature>
<evidence type="ECO:0000313" key="4">
    <source>
        <dbReference type="Proteomes" id="UP000192934"/>
    </source>
</evidence>
<dbReference type="InterPro" id="IPR008910">
    <property type="entry name" value="MSC_TM_helix"/>
</dbReference>
<protein>
    <recommendedName>
        <fullName evidence="1">Small-conductance mechanosensitive channel</fullName>
    </recommendedName>
</protein>
<dbReference type="AlphaFoldDB" id="A0A1X7GHI2"/>
<keyword evidence="1" id="KW-0812">Transmembrane</keyword>
<dbReference type="EMBL" id="LT840185">
    <property type="protein sequence ID" value="SMF69844.1"/>
    <property type="molecule type" value="Genomic_DNA"/>
</dbReference>
<dbReference type="Proteomes" id="UP000192934">
    <property type="component" value="Chromosome I"/>
</dbReference>
<comment type="similarity">
    <text evidence="1">Belongs to the MscS (TC 1.A.23) family.</text>
</comment>
<keyword evidence="1" id="KW-0813">Transport</keyword>
<proteinExistence type="inferred from homology"/>
<dbReference type="PANTHER" id="PTHR30221">
    <property type="entry name" value="SMALL-CONDUCTANCE MECHANOSENSITIVE CHANNEL"/>
    <property type="match status" value="1"/>
</dbReference>
<comment type="subunit">
    <text evidence="1">Homoheptamer.</text>
</comment>
<keyword evidence="1" id="KW-1003">Cell membrane</keyword>
<feature type="transmembrane region" description="Helical" evidence="1">
    <location>
        <begin position="104"/>
        <end position="127"/>
    </location>
</feature>
<keyword evidence="1" id="KW-0997">Cell inner membrane</keyword>
<dbReference type="OrthoDB" id="7616157at2"/>
<keyword evidence="1" id="KW-1133">Transmembrane helix</keyword>
<dbReference type="NCBIfam" id="NF033912">
    <property type="entry name" value="msc"/>
    <property type="match status" value="1"/>
</dbReference>
<dbReference type="InterPro" id="IPR045275">
    <property type="entry name" value="MscS_archaea/bacteria_type"/>
</dbReference>
<feature type="region of interest" description="Disordered" evidence="2">
    <location>
        <begin position="408"/>
        <end position="432"/>
    </location>
</feature>
<gene>
    <name evidence="3" type="ORF">SAMN06295910_1776</name>
</gene>
<keyword evidence="4" id="KW-1185">Reference proteome</keyword>
<comment type="function">
    <text evidence="1">Mechanosensitive channel that participates in the regulation of osmotic pressure changes within the cell, opening in response to stretch forces in the membrane lipid bilayer, without the need for other proteins. Contributes to normal resistance to hypoosmotic shock. Forms an ion channel of 1.0 nanosiemens conductance with a slight preference for anions.</text>
</comment>
<name>A0A1X7GHI2_9SPHN</name>
<accession>A0A1X7GHI2</accession>
<dbReference type="STRING" id="941907.SAMN06295910_1776"/>
<reference evidence="4" key="1">
    <citation type="submission" date="2017-04" db="EMBL/GenBank/DDBJ databases">
        <authorList>
            <person name="Varghese N."/>
            <person name="Submissions S."/>
        </authorList>
    </citation>
    <scope>NUCLEOTIDE SEQUENCE [LARGE SCALE GENOMIC DNA]</scope>
    <source>
        <strain evidence="4">Dd16</strain>
    </source>
</reference>
<keyword evidence="1" id="KW-0407">Ion channel</keyword>
<dbReference type="Gene3D" id="1.10.287.1260">
    <property type="match status" value="1"/>
</dbReference>
<organism evidence="3 4">
    <name type="scientific">Allosphingosinicella indica</name>
    <dbReference type="NCBI Taxonomy" id="941907"/>
    <lineage>
        <taxon>Bacteria</taxon>
        <taxon>Pseudomonadati</taxon>
        <taxon>Pseudomonadota</taxon>
        <taxon>Alphaproteobacteria</taxon>
        <taxon>Sphingomonadales</taxon>
        <taxon>Sphingomonadaceae</taxon>
        <taxon>Allosphingosinicella</taxon>
    </lineage>
</organism>
<dbReference type="RefSeq" id="WP_085218443.1">
    <property type="nucleotide sequence ID" value="NZ_LT840185.1"/>
</dbReference>
<comment type="caution">
    <text evidence="1">Lacks conserved residue(s) required for the propagation of feature annotation.</text>
</comment>
<comment type="subcellular location">
    <subcellularLocation>
        <location evidence="1">Cell inner membrane</location>
        <topology evidence="1">Multi-pass membrane protein</topology>
    </subcellularLocation>
</comment>
<dbReference type="Pfam" id="PF05552">
    <property type="entry name" value="MS_channel_1st_1"/>
    <property type="match status" value="3"/>
</dbReference>
<dbReference type="GO" id="GO:0005886">
    <property type="term" value="C:plasma membrane"/>
    <property type="evidence" value="ECO:0007669"/>
    <property type="project" value="UniProtKB-SubCell"/>
</dbReference>
<feature type="transmembrane region" description="Helical" evidence="1">
    <location>
        <begin position="313"/>
        <end position="332"/>
    </location>
</feature>